<accession>A0A8H8BUC1</accession>
<evidence type="ECO:0000313" key="9">
    <source>
        <dbReference type="EMBL" id="KAG4424311.1"/>
    </source>
</evidence>
<dbReference type="GO" id="GO:0022857">
    <property type="term" value="F:transmembrane transporter activity"/>
    <property type="evidence" value="ECO:0007669"/>
    <property type="project" value="InterPro"/>
</dbReference>
<feature type="transmembrane region" description="Helical" evidence="7">
    <location>
        <begin position="291"/>
        <end position="314"/>
    </location>
</feature>
<feature type="transmembrane region" description="Helical" evidence="7">
    <location>
        <begin position="428"/>
        <end position="449"/>
    </location>
</feature>
<comment type="subcellular location">
    <subcellularLocation>
        <location evidence="1">Membrane</location>
        <topology evidence="1">Multi-pass membrane protein</topology>
    </subcellularLocation>
</comment>
<feature type="transmembrane region" description="Helical" evidence="7">
    <location>
        <begin position="160"/>
        <end position="185"/>
    </location>
</feature>
<evidence type="ECO:0000259" key="8">
    <source>
        <dbReference type="PROSITE" id="PS50850"/>
    </source>
</evidence>
<dbReference type="GO" id="GO:0005886">
    <property type="term" value="C:plasma membrane"/>
    <property type="evidence" value="ECO:0007669"/>
    <property type="project" value="TreeGrafter"/>
</dbReference>
<feature type="domain" description="Major facilitator superfamily (MFS) profile" evidence="8">
    <location>
        <begin position="70"/>
        <end position="536"/>
    </location>
</feature>
<comment type="similarity">
    <text evidence="2">Belongs to the major facilitator superfamily. TCR/Tet family.</text>
</comment>
<feature type="transmembrane region" description="Helical" evidence="7">
    <location>
        <begin position="367"/>
        <end position="390"/>
    </location>
</feature>
<reference evidence="9" key="1">
    <citation type="submission" date="2021-02" db="EMBL/GenBank/DDBJ databases">
        <title>Genome sequence Cadophora malorum strain M34.</title>
        <authorList>
            <person name="Stefanovic E."/>
            <person name="Vu D."/>
            <person name="Scully C."/>
            <person name="Dijksterhuis J."/>
            <person name="Roader J."/>
            <person name="Houbraken J."/>
        </authorList>
    </citation>
    <scope>NUCLEOTIDE SEQUENCE</scope>
    <source>
        <strain evidence="9">M34</strain>
    </source>
</reference>
<evidence type="ECO:0000256" key="5">
    <source>
        <dbReference type="ARBA" id="ARBA00023136"/>
    </source>
</evidence>
<evidence type="ECO:0000256" key="6">
    <source>
        <dbReference type="SAM" id="MobiDB-lite"/>
    </source>
</evidence>
<dbReference type="AlphaFoldDB" id="A0A8H8BUC1"/>
<dbReference type="PANTHER" id="PTHR23501">
    <property type="entry name" value="MAJOR FACILITATOR SUPERFAMILY"/>
    <property type="match status" value="1"/>
</dbReference>
<keyword evidence="4 7" id="KW-1133">Transmembrane helix</keyword>
<sequence length="581" mass="62112">MASLSPSSNSTLTIDIEKLPANASPAVANSRPSSRQSQTAKNMDQEDPSKGPEEEPYVHDFLTGPKLYMALSGATLACFLVLLDAAIIATAIPQITTDFKSLPDIGWYGSAYQLTSSAFQPFSGKIYAQFSTKWSFLMFFFIFELGSLLCAAAQDSVMLIVGRAVAGIGSSGLINGGLTIVSACLPVHKQPAATGILISFCQLGIALGPILGGAFTEYVSWRWCFYINLPIGAVVAGFIGLIGIPEATRKLPVRQVLGTAISSLDLVGLGMFVPSAVMFFLALSWGGNDYAWGSATIIGLFCGSFVTIVIFLVWEYRKGDAAMVPFSILRMRIMWSASSTMFFFQGVLFCANYYLPIYYQTVRGKSPITSGVNMLPIVMFQVFMAVVSGVSVQKFGYYLPFVVAGTSITAIGYGLFSILEPSSSTAHWVGFEVVFGLGAGCAGAMAFIAMQSAIPAAQISVAMGTLLFIQNLGGAIWLTIPQIIFSSSLRSTIPHYAPDVDARTVIAAGANSVREVVSGTDLPGVLKAYNVSINRVMYMGVGIACAAFVCGWWMGWKNVRPKKTEDGEQGHKNEKADEVAV</sequence>
<keyword evidence="10" id="KW-1185">Reference proteome</keyword>
<feature type="transmembrane region" description="Helical" evidence="7">
    <location>
        <begin position="536"/>
        <end position="555"/>
    </location>
</feature>
<gene>
    <name evidence="9" type="ORF">IFR04_002552</name>
</gene>
<dbReference type="CDD" id="cd17502">
    <property type="entry name" value="MFS_Azr1_MDR_like"/>
    <property type="match status" value="1"/>
</dbReference>
<dbReference type="SUPFAM" id="SSF103473">
    <property type="entry name" value="MFS general substrate transporter"/>
    <property type="match status" value="2"/>
</dbReference>
<feature type="region of interest" description="Disordered" evidence="6">
    <location>
        <begin position="21"/>
        <end position="56"/>
    </location>
</feature>
<dbReference type="Pfam" id="PF07690">
    <property type="entry name" value="MFS_1"/>
    <property type="match status" value="1"/>
</dbReference>
<feature type="transmembrane region" description="Helical" evidence="7">
    <location>
        <begin position="192"/>
        <end position="211"/>
    </location>
</feature>
<feature type="compositionally biased region" description="Basic and acidic residues" evidence="6">
    <location>
        <begin position="43"/>
        <end position="56"/>
    </location>
</feature>
<keyword evidence="5 7" id="KW-0472">Membrane</keyword>
<evidence type="ECO:0000256" key="2">
    <source>
        <dbReference type="ARBA" id="ARBA00007520"/>
    </source>
</evidence>
<evidence type="ECO:0000256" key="4">
    <source>
        <dbReference type="ARBA" id="ARBA00022989"/>
    </source>
</evidence>
<dbReference type="EMBL" id="JAFJYH010000022">
    <property type="protein sequence ID" value="KAG4424311.1"/>
    <property type="molecule type" value="Genomic_DNA"/>
</dbReference>
<evidence type="ECO:0000256" key="3">
    <source>
        <dbReference type="ARBA" id="ARBA00022692"/>
    </source>
</evidence>
<organism evidence="9 10">
    <name type="scientific">Cadophora malorum</name>
    <dbReference type="NCBI Taxonomy" id="108018"/>
    <lineage>
        <taxon>Eukaryota</taxon>
        <taxon>Fungi</taxon>
        <taxon>Dikarya</taxon>
        <taxon>Ascomycota</taxon>
        <taxon>Pezizomycotina</taxon>
        <taxon>Leotiomycetes</taxon>
        <taxon>Helotiales</taxon>
        <taxon>Ploettnerulaceae</taxon>
        <taxon>Cadophora</taxon>
    </lineage>
</organism>
<evidence type="ECO:0000256" key="7">
    <source>
        <dbReference type="SAM" id="Phobius"/>
    </source>
</evidence>
<dbReference type="InterPro" id="IPR011701">
    <property type="entry name" value="MFS"/>
</dbReference>
<name>A0A8H8BUC1_9HELO</name>
<feature type="transmembrane region" description="Helical" evidence="7">
    <location>
        <begin position="223"/>
        <end position="244"/>
    </location>
</feature>
<keyword evidence="3 7" id="KW-0812">Transmembrane</keyword>
<dbReference type="InterPro" id="IPR036259">
    <property type="entry name" value="MFS_trans_sf"/>
</dbReference>
<feature type="transmembrane region" description="Helical" evidence="7">
    <location>
        <begin position="461"/>
        <end position="480"/>
    </location>
</feature>
<feature type="transmembrane region" description="Helical" evidence="7">
    <location>
        <begin position="67"/>
        <end position="92"/>
    </location>
</feature>
<evidence type="ECO:0000313" key="10">
    <source>
        <dbReference type="Proteomes" id="UP000664132"/>
    </source>
</evidence>
<dbReference type="Proteomes" id="UP000664132">
    <property type="component" value="Unassembled WGS sequence"/>
</dbReference>
<feature type="transmembrane region" description="Helical" evidence="7">
    <location>
        <begin position="256"/>
        <end position="285"/>
    </location>
</feature>
<feature type="compositionally biased region" description="Polar residues" evidence="6">
    <location>
        <begin position="30"/>
        <end position="42"/>
    </location>
</feature>
<evidence type="ECO:0000256" key="1">
    <source>
        <dbReference type="ARBA" id="ARBA00004141"/>
    </source>
</evidence>
<dbReference type="OrthoDB" id="10021397at2759"/>
<dbReference type="FunFam" id="1.20.1250.20:FF:000196">
    <property type="entry name" value="MFS toxin efflux pump (AflT)"/>
    <property type="match status" value="1"/>
</dbReference>
<comment type="caution">
    <text evidence="9">The sequence shown here is derived from an EMBL/GenBank/DDBJ whole genome shotgun (WGS) entry which is preliminary data.</text>
</comment>
<dbReference type="PANTHER" id="PTHR23501:SF193">
    <property type="entry name" value="MULTIDRUG TRANSPORTER, PUTATIVE (AFU_ORTHOLOGUE AFUA_8G00940)-RELATED"/>
    <property type="match status" value="1"/>
</dbReference>
<dbReference type="Gene3D" id="1.20.1250.20">
    <property type="entry name" value="MFS general substrate transporter like domains"/>
    <property type="match status" value="2"/>
</dbReference>
<dbReference type="InterPro" id="IPR020846">
    <property type="entry name" value="MFS_dom"/>
</dbReference>
<feature type="transmembrane region" description="Helical" evidence="7">
    <location>
        <begin position="335"/>
        <end position="355"/>
    </location>
</feature>
<feature type="transmembrane region" description="Helical" evidence="7">
    <location>
        <begin position="397"/>
        <end position="416"/>
    </location>
</feature>
<proteinExistence type="inferred from homology"/>
<dbReference type="PROSITE" id="PS50850">
    <property type="entry name" value="MFS"/>
    <property type="match status" value="1"/>
</dbReference>
<feature type="transmembrane region" description="Helical" evidence="7">
    <location>
        <begin position="134"/>
        <end position="154"/>
    </location>
</feature>
<protein>
    <recommendedName>
        <fullName evidence="8">Major facilitator superfamily (MFS) profile domain-containing protein</fullName>
    </recommendedName>
</protein>